<dbReference type="OrthoDB" id="9803343at2"/>
<keyword evidence="1" id="KW-0238">DNA-binding</keyword>
<evidence type="ECO:0000313" key="3">
    <source>
        <dbReference type="EMBL" id="OWZ82684.1"/>
    </source>
</evidence>
<evidence type="ECO:0000313" key="4">
    <source>
        <dbReference type="Proteomes" id="UP000214588"/>
    </source>
</evidence>
<evidence type="ECO:0000259" key="2">
    <source>
        <dbReference type="PROSITE" id="PS51740"/>
    </source>
</evidence>
<gene>
    <name evidence="3" type="ORF">CDO51_12715</name>
</gene>
<organism evidence="3 4">
    <name type="scientific">Natranaerobius trueperi</name>
    <dbReference type="NCBI Taxonomy" id="759412"/>
    <lineage>
        <taxon>Bacteria</taxon>
        <taxon>Bacillati</taxon>
        <taxon>Bacillota</taxon>
        <taxon>Clostridia</taxon>
        <taxon>Natranaerobiales</taxon>
        <taxon>Natranaerobiaceae</taxon>
        <taxon>Natranaerobius</taxon>
    </lineage>
</organism>
<dbReference type="InterPro" id="IPR007159">
    <property type="entry name" value="SpoVT-AbrB_dom"/>
</dbReference>
<dbReference type="AlphaFoldDB" id="A0A226BWK7"/>
<dbReference type="GO" id="GO:0003677">
    <property type="term" value="F:DNA binding"/>
    <property type="evidence" value="ECO:0007669"/>
    <property type="project" value="UniProtKB-UniRule"/>
</dbReference>
<dbReference type="SMART" id="SM00966">
    <property type="entry name" value="SpoVT_AbrB"/>
    <property type="match status" value="1"/>
</dbReference>
<accession>A0A226BWK7</accession>
<dbReference type="Gene3D" id="2.10.260.10">
    <property type="match status" value="1"/>
</dbReference>
<name>A0A226BWK7_9FIRM</name>
<dbReference type="InterPro" id="IPR037914">
    <property type="entry name" value="SpoVT-AbrB_sf"/>
</dbReference>
<dbReference type="PROSITE" id="PS51740">
    <property type="entry name" value="SPOVT_ABRB"/>
    <property type="match status" value="1"/>
</dbReference>
<sequence length="82" mass="9353">MAKSIVTVDGKGRVTIPKKVRKELDIEEGGAFFLNYDKKGVLQLTKAVEDNPLVALKEYSEKEYKTGGTRNFREYIKEREQG</sequence>
<dbReference type="RefSeq" id="WP_089024598.1">
    <property type="nucleotide sequence ID" value="NZ_NIQC01000050.1"/>
</dbReference>
<evidence type="ECO:0000256" key="1">
    <source>
        <dbReference type="PROSITE-ProRule" id="PRU01076"/>
    </source>
</evidence>
<dbReference type="InterPro" id="IPR035642">
    <property type="entry name" value="MraZ_N"/>
</dbReference>
<dbReference type="SUPFAM" id="SSF89447">
    <property type="entry name" value="AbrB/MazE/MraZ-like"/>
    <property type="match status" value="1"/>
</dbReference>
<feature type="domain" description="SpoVT-AbrB" evidence="2">
    <location>
        <begin position="3"/>
        <end position="49"/>
    </location>
</feature>
<dbReference type="NCBIfam" id="TIGR01439">
    <property type="entry name" value="lp_hng_hel_AbrB"/>
    <property type="match status" value="1"/>
</dbReference>
<keyword evidence="4" id="KW-1185">Reference proteome</keyword>
<dbReference type="EMBL" id="NIQC01000050">
    <property type="protein sequence ID" value="OWZ82684.1"/>
    <property type="molecule type" value="Genomic_DNA"/>
</dbReference>
<dbReference type="Pfam" id="PF04014">
    <property type="entry name" value="MazE_antitoxin"/>
    <property type="match status" value="1"/>
</dbReference>
<dbReference type="CDD" id="cd16320">
    <property type="entry name" value="MraZ_N"/>
    <property type="match status" value="1"/>
</dbReference>
<reference evidence="3 4" key="1">
    <citation type="submission" date="2017-06" db="EMBL/GenBank/DDBJ databases">
        <title>Draft Genome Sequence of Natranaerobius trueperi halophilic, alkalithermophilic bacteria from soda lakes.</title>
        <authorList>
            <person name="Zhao B."/>
        </authorList>
    </citation>
    <scope>NUCLEOTIDE SEQUENCE [LARGE SCALE GENOMIC DNA]</scope>
    <source>
        <strain evidence="3 4">DSM 18760</strain>
    </source>
</reference>
<protein>
    <submittedName>
        <fullName evidence="3">AbrB family transcriptional regulator</fullName>
    </submittedName>
</protein>
<proteinExistence type="predicted"/>
<comment type="caution">
    <text evidence="3">The sequence shown here is derived from an EMBL/GenBank/DDBJ whole genome shotgun (WGS) entry which is preliminary data.</text>
</comment>
<dbReference type="Proteomes" id="UP000214588">
    <property type="component" value="Unassembled WGS sequence"/>
</dbReference>